<name>A0ABY8UNX5_TETOB</name>
<gene>
    <name evidence="4" type="ORF">OEZ85_001081</name>
</gene>
<reference evidence="4 5" key="1">
    <citation type="submission" date="2023-05" db="EMBL/GenBank/DDBJ databases">
        <title>A 100% complete, gapless, phased diploid assembly of the Scenedesmus obliquus UTEX 3031 genome.</title>
        <authorList>
            <person name="Biondi T.C."/>
            <person name="Hanschen E.R."/>
            <person name="Kwon T."/>
            <person name="Eng W."/>
            <person name="Kruse C.P.S."/>
            <person name="Koehler S.I."/>
            <person name="Kunde Y."/>
            <person name="Gleasner C.D."/>
            <person name="You Mak K.T."/>
            <person name="Polle J."/>
            <person name="Hovde B.T."/>
            <person name="Starkenburg S.R."/>
        </authorList>
    </citation>
    <scope>NUCLEOTIDE SEQUENCE [LARGE SCALE GENOMIC DNA]</scope>
    <source>
        <strain evidence="4 5">DOE0152z</strain>
    </source>
</reference>
<feature type="chain" id="PRO_5047549360" evidence="3">
    <location>
        <begin position="19"/>
        <end position="762"/>
    </location>
</feature>
<sequence length="762" mass="78628">MQISAGMFVACLFTFIRAVRFGPQSCMVASLFLTAAVMSSPSNHLGSRVMAGATLVGGMWPGAMAACVVGSLAKAAGQAGGQAAMTGVTCCLGVAVLALLAINRVGTSPPMLWALGMQSCLAFGLTSITAWRVATVAEAWATGAVIMLAAVIAAVVAVLAAALVLPTLASEQVQDIMADVLRSAGGATSRCAAHLFRPLQQQSSAGLQAGDDATAATSGLDGTAATAAAAAAALNTARKNDDSTAAGPSALSLSKQQQQQQQRQRRRQQQQHTTLRPSEELAQLARAASQLEEGYEADALAAAAAAAAAADSKAHVLAAAAANEITDAAALALMQRNSTPQSPAGAAHHSPPAADHSSSCHVSSLRPRLAQAGLLLGAAAAEPQWLRGFGVPGSKNAGLWFEPDAWRRLLQSLMLLLTRLSALEAVAEDGLSLHDSAYAMSPQLQARLRLVYSQASTSLALMAAAAGSYGRQANQQQQRGEGKDVELGSQGKDVELGRAGKDVEQQQQHRSEGKDVDLGGGSAAAGPCCRGVGMFSRSWGEAKEELAAFMLDEAERYWSSVLQAPPGSPSVVPQLTQVRHMVFTWSLTNGIVDALAELEAAAAAALSQRPPPSLVQRALSWTRPLLPLLGGLHLARNWSAVLGGKLPAALRQGPEGISAMLSQPRFQAGAKYWLVLSLVLCATLASLHFDLGLITLNPAFKCAAAAAAAAAVCCLLSAGITAMLSQPRFQAGAKYWLVLSLVLCATLASLHFDPGLITFNPA</sequence>
<feature type="transmembrane region" description="Helical" evidence="2">
    <location>
        <begin position="735"/>
        <end position="752"/>
    </location>
</feature>
<evidence type="ECO:0000256" key="2">
    <source>
        <dbReference type="SAM" id="Phobius"/>
    </source>
</evidence>
<feature type="compositionally biased region" description="Low complexity" evidence="1">
    <location>
        <begin position="342"/>
        <end position="359"/>
    </location>
</feature>
<proteinExistence type="predicted"/>
<feature type="transmembrane region" description="Helical" evidence="2">
    <location>
        <begin position="79"/>
        <end position="100"/>
    </location>
</feature>
<evidence type="ECO:0000256" key="1">
    <source>
        <dbReference type="SAM" id="MobiDB-lite"/>
    </source>
</evidence>
<organism evidence="4 5">
    <name type="scientific">Tetradesmus obliquus</name>
    <name type="common">Green alga</name>
    <name type="synonym">Acutodesmus obliquus</name>
    <dbReference type="NCBI Taxonomy" id="3088"/>
    <lineage>
        <taxon>Eukaryota</taxon>
        <taxon>Viridiplantae</taxon>
        <taxon>Chlorophyta</taxon>
        <taxon>core chlorophytes</taxon>
        <taxon>Chlorophyceae</taxon>
        <taxon>CS clade</taxon>
        <taxon>Sphaeropleales</taxon>
        <taxon>Scenedesmaceae</taxon>
        <taxon>Tetradesmus</taxon>
    </lineage>
</organism>
<feature type="region of interest" description="Disordered" evidence="1">
    <location>
        <begin position="239"/>
        <end position="280"/>
    </location>
</feature>
<protein>
    <submittedName>
        <fullName evidence="4">Uncharacterized protein</fullName>
    </submittedName>
</protein>
<feature type="transmembrane region" description="Helical" evidence="2">
    <location>
        <begin position="672"/>
        <end position="691"/>
    </location>
</feature>
<accession>A0ABY8UNX5</accession>
<evidence type="ECO:0000313" key="5">
    <source>
        <dbReference type="Proteomes" id="UP001244341"/>
    </source>
</evidence>
<evidence type="ECO:0000256" key="3">
    <source>
        <dbReference type="SAM" id="SignalP"/>
    </source>
</evidence>
<feature type="transmembrane region" description="Helical" evidence="2">
    <location>
        <begin position="53"/>
        <end position="73"/>
    </location>
</feature>
<feature type="compositionally biased region" description="Basic and acidic residues" evidence="1">
    <location>
        <begin position="500"/>
        <end position="517"/>
    </location>
</feature>
<feature type="signal peptide" evidence="3">
    <location>
        <begin position="1"/>
        <end position="18"/>
    </location>
</feature>
<evidence type="ECO:0000313" key="4">
    <source>
        <dbReference type="EMBL" id="WIA22669.1"/>
    </source>
</evidence>
<feature type="region of interest" description="Disordered" evidence="1">
    <location>
        <begin position="500"/>
        <end position="520"/>
    </location>
</feature>
<keyword evidence="5" id="KW-1185">Reference proteome</keyword>
<keyword evidence="2" id="KW-0812">Transmembrane</keyword>
<dbReference type="EMBL" id="CP126222">
    <property type="protein sequence ID" value="WIA22669.1"/>
    <property type="molecule type" value="Genomic_DNA"/>
</dbReference>
<keyword evidence="2" id="KW-1133">Transmembrane helix</keyword>
<feature type="region of interest" description="Disordered" evidence="1">
    <location>
        <begin position="338"/>
        <end position="362"/>
    </location>
</feature>
<feature type="transmembrane region" description="Helical" evidence="2">
    <location>
        <begin position="112"/>
        <end position="134"/>
    </location>
</feature>
<feature type="transmembrane region" description="Helical" evidence="2">
    <location>
        <begin position="140"/>
        <end position="165"/>
    </location>
</feature>
<keyword evidence="3" id="KW-0732">Signal</keyword>
<keyword evidence="2" id="KW-0472">Membrane</keyword>
<feature type="transmembrane region" description="Helical" evidence="2">
    <location>
        <begin position="703"/>
        <end position="723"/>
    </location>
</feature>
<dbReference type="Proteomes" id="UP001244341">
    <property type="component" value="Chromosome 15b"/>
</dbReference>